<evidence type="ECO:0000256" key="1">
    <source>
        <dbReference type="ARBA" id="ARBA00005010"/>
    </source>
</evidence>
<comment type="catalytic activity">
    <reaction evidence="6">
        <text>precorrin-2 + NAD(+) = sirohydrochlorin + NADH + 2 H(+)</text>
        <dbReference type="Rhea" id="RHEA:15613"/>
        <dbReference type="ChEBI" id="CHEBI:15378"/>
        <dbReference type="ChEBI" id="CHEBI:57540"/>
        <dbReference type="ChEBI" id="CHEBI:57945"/>
        <dbReference type="ChEBI" id="CHEBI:58351"/>
        <dbReference type="ChEBI" id="CHEBI:58827"/>
        <dbReference type="EC" id="1.3.1.76"/>
    </reaction>
</comment>
<evidence type="ECO:0000256" key="6">
    <source>
        <dbReference type="ARBA" id="ARBA00047561"/>
    </source>
</evidence>
<dbReference type="InterPro" id="IPR042518">
    <property type="entry name" value="SirC_C"/>
</dbReference>
<evidence type="ECO:0000313" key="7">
    <source>
        <dbReference type="EMBL" id="WXB91487.1"/>
    </source>
</evidence>
<keyword evidence="3" id="KW-0560">Oxidoreductase</keyword>
<comment type="pathway">
    <text evidence="1">Porphyrin-containing compound metabolism; siroheme biosynthesis; sirohydrochlorin from precorrin-2: step 1/1.</text>
</comment>
<dbReference type="InterPro" id="IPR036291">
    <property type="entry name" value="NAD(P)-bd_dom_sf"/>
</dbReference>
<sequence>MKQRGFPNMLYPAMLKLEGKRVVVIGGGKVAARKAASLLEAKAIVQVVSPEVGTEMTELMAHHPIDWQQKSFQREDLHSAIVVFAATNDRKVNEYIGQCASDQQLVNIADDPEASSFFVPASFKKGKLAIAVSTSGGSPGLSKKIIQELSSQYDDHFIDFLDFLAECREQIKDRVSDSAERKQLLTELIQSDLYEKIKEADEQERVRLFNNLIDSRR</sequence>
<dbReference type="Proteomes" id="UP001387364">
    <property type="component" value="Chromosome"/>
</dbReference>
<dbReference type="RefSeq" id="WP_338749019.1">
    <property type="nucleotide sequence ID" value="NZ_CP147404.1"/>
</dbReference>
<dbReference type="SUPFAM" id="SSF51735">
    <property type="entry name" value="NAD(P)-binding Rossmann-fold domains"/>
    <property type="match status" value="1"/>
</dbReference>
<dbReference type="PANTHER" id="PTHR35330:SF1">
    <property type="entry name" value="SIROHEME BIOSYNTHESIS PROTEIN MET8"/>
    <property type="match status" value="1"/>
</dbReference>
<dbReference type="Pfam" id="PF22440">
    <property type="entry name" value="SirC_C"/>
    <property type="match status" value="1"/>
</dbReference>
<dbReference type="PANTHER" id="PTHR35330">
    <property type="entry name" value="SIROHEME BIOSYNTHESIS PROTEIN MET8"/>
    <property type="match status" value="1"/>
</dbReference>
<evidence type="ECO:0000256" key="2">
    <source>
        <dbReference type="ARBA" id="ARBA00012400"/>
    </source>
</evidence>
<dbReference type="InterPro" id="IPR006367">
    <property type="entry name" value="Sirohaem_synthase_N"/>
</dbReference>
<accession>A0ABZ2N1Q0</accession>
<dbReference type="EC" id="1.3.1.76" evidence="2"/>
<evidence type="ECO:0000256" key="3">
    <source>
        <dbReference type="ARBA" id="ARBA00023002"/>
    </source>
</evidence>
<proteinExistence type="predicted"/>
<dbReference type="Gene3D" id="1.10.8.610">
    <property type="entry name" value="SirC, precorrin-2 dehydrogenase, C-terminal helical domain-like"/>
    <property type="match status" value="1"/>
</dbReference>
<keyword evidence="8" id="KW-1185">Reference proteome</keyword>
<keyword evidence="5" id="KW-0627">Porphyrin biosynthesis</keyword>
<dbReference type="Gene3D" id="3.40.50.720">
    <property type="entry name" value="NAD(P)-binding Rossmann-like Domain"/>
    <property type="match status" value="1"/>
</dbReference>
<organism evidence="7 8">
    <name type="scientific">Bacillus kandeliae</name>
    <dbReference type="NCBI Taxonomy" id="3129297"/>
    <lineage>
        <taxon>Bacteria</taxon>
        <taxon>Bacillati</taxon>
        <taxon>Bacillota</taxon>
        <taxon>Bacilli</taxon>
        <taxon>Bacillales</taxon>
        <taxon>Bacillaceae</taxon>
        <taxon>Bacillus</taxon>
    </lineage>
</organism>
<name>A0ABZ2N1Q0_9BACI</name>
<evidence type="ECO:0000256" key="5">
    <source>
        <dbReference type="ARBA" id="ARBA00023244"/>
    </source>
</evidence>
<dbReference type="EMBL" id="CP147404">
    <property type="protein sequence ID" value="WXB91487.1"/>
    <property type="molecule type" value="Genomic_DNA"/>
</dbReference>
<reference evidence="7 8" key="1">
    <citation type="submission" date="2024-02" db="EMBL/GenBank/DDBJ databases">
        <title>Seven novel Bacillus-like species.</title>
        <authorList>
            <person name="Liu G."/>
        </authorList>
    </citation>
    <scope>NUCLEOTIDE SEQUENCE [LARGE SCALE GENOMIC DNA]</scope>
    <source>
        <strain evidence="7 8">FJAT-52991</strain>
    </source>
</reference>
<evidence type="ECO:0000313" key="8">
    <source>
        <dbReference type="Proteomes" id="UP001387364"/>
    </source>
</evidence>
<dbReference type="SUPFAM" id="SSF75615">
    <property type="entry name" value="Siroheme synthase middle domains-like"/>
    <property type="match status" value="1"/>
</dbReference>
<dbReference type="NCBIfam" id="TIGR01470">
    <property type="entry name" value="cysG_Nterm"/>
    <property type="match status" value="1"/>
</dbReference>
<gene>
    <name evidence="7" type="ORF">WDJ61_09330</name>
</gene>
<dbReference type="InterPro" id="IPR028161">
    <property type="entry name" value="Met8-like"/>
</dbReference>
<dbReference type="Pfam" id="PF13241">
    <property type="entry name" value="NAD_binding_7"/>
    <property type="match status" value="1"/>
</dbReference>
<evidence type="ECO:0000256" key="4">
    <source>
        <dbReference type="ARBA" id="ARBA00023027"/>
    </source>
</evidence>
<keyword evidence="4" id="KW-0520">NAD</keyword>
<protein>
    <recommendedName>
        <fullName evidence="2">precorrin-2 dehydrogenase</fullName>
        <ecNumber evidence="2">1.3.1.76</ecNumber>
    </recommendedName>
</protein>